<keyword evidence="2" id="KW-0678">Repressor</keyword>
<comment type="similarity">
    <text evidence="1">Belongs to the argonaute family. Ago subfamily.</text>
</comment>
<reference evidence="10 11" key="1">
    <citation type="submission" date="2024-01" db="EMBL/GenBank/DDBJ databases">
        <title>The genomes of 5 underutilized Papilionoideae crops provide insights into root nodulation and disease resistanc.</title>
        <authorList>
            <person name="Jiang F."/>
        </authorList>
    </citation>
    <scope>NUCLEOTIDE SEQUENCE [LARGE SCALE GENOMIC DNA]</scope>
    <source>
        <strain evidence="10">JINMINGXINNONG_FW02</strain>
        <tissue evidence="10">Leaves</tissue>
    </source>
</reference>
<dbReference type="FunFam" id="3.30.420.10:FF:000091">
    <property type="entry name" value="Protein argonaute 3"/>
    <property type="match status" value="1"/>
</dbReference>
<dbReference type="SMART" id="SM01163">
    <property type="entry name" value="DUF1785"/>
    <property type="match status" value="1"/>
</dbReference>
<dbReference type="InterPro" id="IPR032472">
    <property type="entry name" value="ArgoL2"/>
</dbReference>
<dbReference type="InterPro" id="IPR036397">
    <property type="entry name" value="RNaseH_sf"/>
</dbReference>
<dbReference type="Pfam" id="PF16486">
    <property type="entry name" value="ArgoN"/>
    <property type="match status" value="1"/>
</dbReference>
<dbReference type="GO" id="GO:1990904">
    <property type="term" value="C:ribonucleoprotein complex"/>
    <property type="evidence" value="ECO:0007669"/>
    <property type="project" value="UniProtKB-KW"/>
</dbReference>
<evidence type="ECO:0000313" key="11">
    <source>
        <dbReference type="Proteomes" id="UP001374584"/>
    </source>
</evidence>
<evidence type="ECO:0008006" key="12">
    <source>
        <dbReference type="Google" id="ProtNLM"/>
    </source>
</evidence>
<keyword evidence="6" id="KW-0687">Ribonucleoprotein</keyword>
<dbReference type="Pfam" id="PF02171">
    <property type="entry name" value="Piwi"/>
    <property type="match status" value="1"/>
</dbReference>
<dbReference type="InterPro" id="IPR032474">
    <property type="entry name" value="Argonaute_N"/>
</dbReference>
<dbReference type="PROSITE" id="PS50821">
    <property type="entry name" value="PAZ"/>
    <property type="match status" value="1"/>
</dbReference>
<dbReference type="SUPFAM" id="SSF101690">
    <property type="entry name" value="PAZ domain"/>
    <property type="match status" value="1"/>
</dbReference>
<dbReference type="FunFam" id="2.170.260.10:FF:000008">
    <property type="entry name" value="Protein argonaute 7"/>
    <property type="match status" value="1"/>
</dbReference>
<evidence type="ECO:0000259" key="8">
    <source>
        <dbReference type="PROSITE" id="PS50821"/>
    </source>
</evidence>
<dbReference type="GO" id="GO:0031047">
    <property type="term" value="P:regulatory ncRNA-mediated gene silencing"/>
    <property type="evidence" value="ECO:0007669"/>
    <property type="project" value="UniProtKB-KW"/>
</dbReference>
<dbReference type="InterPro" id="IPR003165">
    <property type="entry name" value="Piwi"/>
</dbReference>
<evidence type="ECO:0000256" key="1">
    <source>
        <dbReference type="ARBA" id="ARBA00008201"/>
    </source>
</evidence>
<dbReference type="PROSITE" id="PS50822">
    <property type="entry name" value="PIWI"/>
    <property type="match status" value="1"/>
</dbReference>
<dbReference type="GO" id="GO:0006417">
    <property type="term" value="P:regulation of translation"/>
    <property type="evidence" value="ECO:0007669"/>
    <property type="project" value="UniProtKB-KW"/>
</dbReference>
<evidence type="ECO:0000313" key="10">
    <source>
        <dbReference type="EMBL" id="KAK7342841.1"/>
    </source>
</evidence>
<dbReference type="CDD" id="cd02846">
    <property type="entry name" value="PAZ_argonaute_like"/>
    <property type="match status" value="1"/>
</dbReference>
<evidence type="ECO:0000256" key="4">
    <source>
        <dbReference type="ARBA" id="ARBA00022884"/>
    </source>
</evidence>
<dbReference type="SUPFAM" id="SSF53098">
    <property type="entry name" value="Ribonuclease H-like"/>
    <property type="match status" value="1"/>
</dbReference>
<dbReference type="InterPro" id="IPR045246">
    <property type="entry name" value="Piwi_ago-like"/>
</dbReference>
<evidence type="ECO:0000256" key="2">
    <source>
        <dbReference type="ARBA" id="ARBA00022491"/>
    </source>
</evidence>
<comment type="caution">
    <text evidence="10">The sequence shown here is derived from an EMBL/GenBank/DDBJ whole genome shotgun (WGS) entry which is preliminary data.</text>
</comment>
<dbReference type="PANTHER" id="PTHR22891">
    <property type="entry name" value="EUKARYOTIC TRANSLATION INITIATION FACTOR 2C"/>
    <property type="match status" value="1"/>
</dbReference>
<dbReference type="Pfam" id="PF08699">
    <property type="entry name" value="ArgoL1"/>
    <property type="match status" value="1"/>
</dbReference>
<dbReference type="Pfam" id="PF16488">
    <property type="entry name" value="ArgoL2"/>
    <property type="match status" value="1"/>
</dbReference>
<feature type="domain" description="PAZ" evidence="8">
    <location>
        <begin position="323"/>
        <end position="439"/>
    </location>
</feature>
<evidence type="ECO:0000256" key="6">
    <source>
        <dbReference type="ARBA" id="ARBA00023274"/>
    </source>
</evidence>
<evidence type="ECO:0000256" key="5">
    <source>
        <dbReference type="ARBA" id="ARBA00023158"/>
    </source>
</evidence>
<dbReference type="Proteomes" id="UP001374584">
    <property type="component" value="Unassembled WGS sequence"/>
</dbReference>
<dbReference type="Gene3D" id="3.40.50.2300">
    <property type="match status" value="1"/>
</dbReference>
<dbReference type="InterPro" id="IPR003100">
    <property type="entry name" value="PAZ_dom"/>
</dbReference>
<dbReference type="InterPro" id="IPR014811">
    <property type="entry name" value="ArgoL1"/>
</dbReference>
<protein>
    <recommendedName>
        <fullName evidence="12">Protein argonaute 16</fullName>
    </recommendedName>
</protein>
<keyword evidence="3" id="KW-0810">Translation regulation</keyword>
<proteinExistence type="inferred from homology"/>
<dbReference type="GO" id="GO:0051607">
    <property type="term" value="P:defense response to virus"/>
    <property type="evidence" value="ECO:0007669"/>
    <property type="project" value="UniProtKB-ARBA"/>
</dbReference>
<feature type="region of interest" description="Disordered" evidence="7">
    <location>
        <begin position="58"/>
        <end position="81"/>
    </location>
</feature>
<gene>
    <name evidence="10" type="ORF">VNO80_25797</name>
</gene>
<keyword evidence="4" id="KW-0694">RNA-binding</keyword>
<dbReference type="InterPro" id="IPR012337">
    <property type="entry name" value="RNaseH-like_sf"/>
</dbReference>
<dbReference type="Gene3D" id="2.170.260.10">
    <property type="entry name" value="paz domain"/>
    <property type="match status" value="1"/>
</dbReference>
<dbReference type="CDD" id="cd04657">
    <property type="entry name" value="Piwi_ago-like"/>
    <property type="match status" value="1"/>
</dbReference>
<dbReference type="SMART" id="SM00950">
    <property type="entry name" value="Piwi"/>
    <property type="match status" value="1"/>
</dbReference>
<organism evidence="10 11">
    <name type="scientific">Phaseolus coccineus</name>
    <name type="common">Scarlet runner bean</name>
    <name type="synonym">Phaseolus multiflorus</name>
    <dbReference type="NCBI Taxonomy" id="3886"/>
    <lineage>
        <taxon>Eukaryota</taxon>
        <taxon>Viridiplantae</taxon>
        <taxon>Streptophyta</taxon>
        <taxon>Embryophyta</taxon>
        <taxon>Tracheophyta</taxon>
        <taxon>Spermatophyta</taxon>
        <taxon>Magnoliopsida</taxon>
        <taxon>eudicotyledons</taxon>
        <taxon>Gunneridae</taxon>
        <taxon>Pentapetalae</taxon>
        <taxon>rosids</taxon>
        <taxon>fabids</taxon>
        <taxon>Fabales</taxon>
        <taxon>Fabaceae</taxon>
        <taxon>Papilionoideae</taxon>
        <taxon>50 kb inversion clade</taxon>
        <taxon>NPAAA clade</taxon>
        <taxon>indigoferoid/millettioid clade</taxon>
        <taxon>Phaseoleae</taxon>
        <taxon>Phaseolus</taxon>
    </lineage>
</organism>
<dbReference type="Pfam" id="PF02170">
    <property type="entry name" value="PAZ"/>
    <property type="match status" value="1"/>
</dbReference>
<dbReference type="AlphaFoldDB" id="A0AAN9LVG8"/>
<dbReference type="InterPro" id="IPR036085">
    <property type="entry name" value="PAZ_dom_sf"/>
</dbReference>
<sequence length="950" mass="106312">MQFSNTSCSPKTLLCNCERFLFSAFGLIAPTCFELWTKVGYSCLVSFVAKEKMTEVVPGTEEAAEPPASPQTSPDVPHNMETEQLTPTKYSIISRNGVGTTGKHISLLVNLFKVSVNAPDTVFFQYSVAITLEDKRAVESKGIGRKVIDRLYQIYSSELGGKRFAYDGGKTLYTTGPLPLNNYEFKVFLEESFRKRSAGADGSLREETKRSKNSFQSKTFMVEISFAAKIPMQSIAVAPKEVDSDANCQDALRVLDTVLRQRAADCGCLLVRQSFFHDDPRNFTDVGAGVTAVSGFHSSFHPTQQGLTLNMDMSTTMIIKPGPVIDFLLSNQQVRESRYIDWEKAKKVLKNLRVQATHRNLEFKISGLSEKPCIQQLFSMKVKNDNSNDEGQTVEITVYEYFAKHWGIDLTTSAYLPCLDVGKPKRPNYLPLELCSLVSLQRYTKVLSPMQRASLVEKSRQKPQDRIKILKHAVGNYCYDDDPVLAACGISVEKEFALVEGRVLEAPKLKVGKNDVCIPCNGRWNFNKKTLLQPSHIDYWAVVNFSARCDTSYISRELIRCGMSKGINIERPYSLIEEEPQLRKSNPVARVERMFDLLTSKLNKEPKLILCVLPERKNCDIYGPWKKKCLSEIGVVTQCISPVKITDQYLNNVLLKINSKLGGINSLLAVEHSGHLPLIKDTPTMILGMDVSHRGQLDIPSVAAVVGSRCWPLISRYRASVRMQPSKVEMIDALYKPLENGGDDGIIRELLLDFYDSSNGRKPTQFIVFRDGVSESQFNQVLTVELNQIIKAYQRLGEDDVPKFTVIVAQKNHHTRLFQANGPENVPPGTVVDTKITHPRNYDFYMCAHAGMLGTSRPVHYHVLLDEIGFSADGLQNLIHSLSYVNQRSTTATSVVAPICYAHHAAAQIGRFMNVDDLSETGLSCAAEGNTPIPELPRLHKNIRSSMFFC</sequence>
<dbReference type="EMBL" id="JAYMYR010000009">
    <property type="protein sequence ID" value="KAK7342841.1"/>
    <property type="molecule type" value="Genomic_DNA"/>
</dbReference>
<feature type="domain" description="Piwi" evidence="9">
    <location>
        <begin position="608"/>
        <end position="914"/>
    </location>
</feature>
<evidence type="ECO:0000256" key="7">
    <source>
        <dbReference type="SAM" id="MobiDB-lite"/>
    </source>
</evidence>
<dbReference type="Gene3D" id="3.30.420.10">
    <property type="entry name" value="Ribonuclease H-like superfamily/Ribonuclease H"/>
    <property type="match status" value="1"/>
</dbReference>
<dbReference type="SMART" id="SM00949">
    <property type="entry name" value="PAZ"/>
    <property type="match status" value="1"/>
</dbReference>
<accession>A0AAN9LVG8</accession>
<name>A0AAN9LVG8_PHACN</name>
<dbReference type="GO" id="GO:0003723">
    <property type="term" value="F:RNA binding"/>
    <property type="evidence" value="ECO:0007669"/>
    <property type="project" value="UniProtKB-KW"/>
</dbReference>
<evidence type="ECO:0000256" key="3">
    <source>
        <dbReference type="ARBA" id="ARBA00022845"/>
    </source>
</evidence>
<keyword evidence="11" id="KW-1185">Reference proteome</keyword>
<evidence type="ECO:0000259" key="9">
    <source>
        <dbReference type="PROSITE" id="PS50822"/>
    </source>
</evidence>
<keyword evidence="5" id="KW-0943">RNA-mediated gene silencing</keyword>